<keyword evidence="8" id="KW-0687">Ribonucleoprotein</keyword>
<dbReference type="EMBL" id="MCGR01000048">
    <property type="protein sequence ID" value="ORY73116.1"/>
    <property type="molecule type" value="Genomic_DNA"/>
</dbReference>
<dbReference type="GO" id="GO:0034475">
    <property type="term" value="P:U4 snRNA 3'-end processing"/>
    <property type="evidence" value="ECO:0007669"/>
    <property type="project" value="TreeGrafter"/>
</dbReference>
<dbReference type="GO" id="GO:0071038">
    <property type="term" value="P:TRAMP-dependent tRNA surveillance pathway"/>
    <property type="evidence" value="ECO:0007669"/>
    <property type="project" value="TreeGrafter"/>
</dbReference>
<evidence type="ECO:0000256" key="2">
    <source>
        <dbReference type="ARBA" id="ARBA00004604"/>
    </source>
</evidence>
<dbReference type="PANTHER" id="PTHR11097">
    <property type="entry name" value="EXOSOME COMPLEX EXONUCLEASE RIBOSOMAL RNA PROCESSING PROTEIN"/>
    <property type="match status" value="1"/>
</dbReference>
<dbReference type="InterPro" id="IPR001247">
    <property type="entry name" value="ExoRNase_PH_dom1"/>
</dbReference>
<comment type="subcellular location">
    <subcellularLocation>
        <location evidence="1">Cytoplasm</location>
    </subcellularLocation>
    <subcellularLocation>
        <location evidence="2">Nucleus</location>
        <location evidence="2">Nucleolus</location>
    </subcellularLocation>
</comment>
<dbReference type="InterPro" id="IPR036345">
    <property type="entry name" value="ExoRNase_PH_dom2_sf"/>
</dbReference>
<dbReference type="GO" id="GO:0034473">
    <property type="term" value="P:U1 snRNA 3'-end processing"/>
    <property type="evidence" value="ECO:0007669"/>
    <property type="project" value="TreeGrafter"/>
</dbReference>
<dbReference type="GO" id="GO:0000177">
    <property type="term" value="C:cytoplasmic exosome (RNase complex)"/>
    <property type="evidence" value="ECO:0007669"/>
    <property type="project" value="TreeGrafter"/>
</dbReference>
<dbReference type="InParanoid" id="A0A1Y2EPJ1"/>
<evidence type="ECO:0000256" key="1">
    <source>
        <dbReference type="ARBA" id="ARBA00004496"/>
    </source>
</evidence>
<keyword evidence="4" id="KW-0963">Cytoplasm</keyword>
<accession>A0A1Y2EPJ1</accession>
<dbReference type="STRING" id="106004.A0A1Y2EPJ1"/>
<dbReference type="GO" id="GO:0035925">
    <property type="term" value="F:mRNA 3'-UTR AU-rich region binding"/>
    <property type="evidence" value="ECO:0007669"/>
    <property type="project" value="TreeGrafter"/>
</dbReference>
<evidence type="ECO:0000313" key="9">
    <source>
        <dbReference type="Proteomes" id="UP000193467"/>
    </source>
</evidence>
<sequence length="328" mass="34246">MTSLFSTSELSFVSVPLSTSSSAPATSVDPLLRADGRQPLAYRDIVLATNVSQAQGALGSAKVQIGGVGGETEIWAGVRGEVEDVSDNGEEQQQERGEQGGRIVVSIECAPTALPSLRPDVLLHLSALLTSLFSPSSLPPSLLSQLVVLPSSKAWVLYLDVLILSSLGGNVLDLSIIAARSALAATRIPVTKSVGYEPEVGDKEGVGIEDAGISGLVKGGKAGVNAVDFELVDGGWDAGERLTGWEELPVALTMNMINQLPHLDGTVLEEAATSSQVVFSFTSKGDICNIKQIGEGEIEFARLMPLLGEAKRISSDLIAALNAKLKDA</sequence>
<dbReference type="GO" id="GO:0071028">
    <property type="term" value="P:nuclear mRNA surveillance"/>
    <property type="evidence" value="ECO:0007669"/>
    <property type="project" value="TreeGrafter"/>
</dbReference>
<feature type="domain" description="Exoribonuclease phosphorolytic" evidence="7">
    <location>
        <begin position="42"/>
        <end position="189"/>
    </location>
</feature>
<organism evidence="8 9">
    <name type="scientific">Leucosporidium creatinivorum</name>
    <dbReference type="NCBI Taxonomy" id="106004"/>
    <lineage>
        <taxon>Eukaryota</taxon>
        <taxon>Fungi</taxon>
        <taxon>Dikarya</taxon>
        <taxon>Basidiomycota</taxon>
        <taxon>Pucciniomycotina</taxon>
        <taxon>Microbotryomycetes</taxon>
        <taxon>Leucosporidiales</taxon>
        <taxon>Leucosporidium</taxon>
    </lineage>
</organism>
<dbReference type="SUPFAM" id="SSF54211">
    <property type="entry name" value="Ribosomal protein S5 domain 2-like"/>
    <property type="match status" value="1"/>
</dbReference>
<comment type="caution">
    <text evidence="8">The sequence shown here is derived from an EMBL/GenBank/DDBJ whole genome shotgun (WGS) entry which is preliminary data.</text>
</comment>
<dbReference type="GO" id="GO:0005840">
    <property type="term" value="C:ribosome"/>
    <property type="evidence" value="ECO:0007669"/>
    <property type="project" value="UniProtKB-KW"/>
</dbReference>
<gene>
    <name evidence="8" type="ORF">BCR35DRAFT_307390</name>
</gene>
<dbReference type="Gene3D" id="3.30.230.70">
    <property type="entry name" value="GHMP Kinase, N-terminal domain"/>
    <property type="match status" value="1"/>
</dbReference>
<dbReference type="SUPFAM" id="SSF55666">
    <property type="entry name" value="Ribonuclease PH domain 2-like"/>
    <property type="match status" value="1"/>
</dbReference>
<dbReference type="OrthoDB" id="272245at2759"/>
<keyword evidence="9" id="KW-1185">Reference proteome</keyword>
<dbReference type="GO" id="GO:0034476">
    <property type="term" value="P:U5 snRNA 3'-end processing"/>
    <property type="evidence" value="ECO:0007669"/>
    <property type="project" value="TreeGrafter"/>
</dbReference>
<dbReference type="GO" id="GO:0071035">
    <property type="term" value="P:nuclear polyadenylation-dependent rRNA catabolic process"/>
    <property type="evidence" value="ECO:0007669"/>
    <property type="project" value="TreeGrafter"/>
</dbReference>
<dbReference type="GO" id="GO:0000467">
    <property type="term" value="P:exonucleolytic trimming to generate mature 3'-end of 5.8S rRNA from tricistronic rRNA transcript (SSU-rRNA, 5.8S rRNA, LSU-rRNA)"/>
    <property type="evidence" value="ECO:0007669"/>
    <property type="project" value="TreeGrafter"/>
</dbReference>
<evidence type="ECO:0000256" key="5">
    <source>
        <dbReference type="ARBA" id="ARBA00022835"/>
    </source>
</evidence>
<evidence type="ECO:0000256" key="4">
    <source>
        <dbReference type="ARBA" id="ARBA00022490"/>
    </source>
</evidence>
<dbReference type="GO" id="GO:0016075">
    <property type="term" value="P:rRNA catabolic process"/>
    <property type="evidence" value="ECO:0007669"/>
    <property type="project" value="TreeGrafter"/>
</dbReference>
<dbReference type="InterPro" id="IPR027408">
    <property type="entry name" value="PNPase/RNase_PH_dom_sf"/>
</dbReference>
<name>A0A1Y2EPJ1_9BASI</name>
<dbReference type="FunCoup" id="A0A1Y2EPJ1">
    <property type="interactions" value="53"/>
</dbReference>
<dbReference type="InterPro" id="IPR020568">
    <property type="entry name" value="Ribosomal_Su5_D2-typ_SF"/>
</dbReference>
<dbReference type="GO" id="GO:0005730">
    <property type="term" value="C:nucleolus"/>
    <property type="evidence" value="ECO:0007669"/>
    <property type="project" value="UniProtKB-SubCell"/>
</dbReference>
<reference evidence="8 9" key="1">
    <citation type="submission" date="2016-07" db="EMBL/GenBank/DDBJ databases">
        <title>Pervasive Adenine N6-methylation of Active Genes in Fungi.</title>
        <authorList>
            <consortium name="DOE Joint Genome Institute"/>
            <person name="Mondo S.J."/>
            <person name="Dannebaum R.O."/>
            <person name="Kuo R.C."/>
            <person name="Labutti K."/>
            <person name="Haridas S."/>
            <person name="Kuo A."/>
            <person name="Salamov A."/>
            <person name="Ahrendt S.R."/>
            <person name="Lipzen A."/>
            <person name="Sullivan W."/>
            <person name="Andreopoulos W.B."/>
            <person name="Clum A."/>
            <person name="Lindquist E."/>
            <person name="Daum C."/>
            <person name="Ramamoorthy G.K."/>
            <person name="Gryganskyi A."/>
            <person name="Culley D."/>
            <person name="Magnuson J.K."/>
            <person name="James T.Y."/>
            <person name="O'Malley M.A."/>
            <person name="Stajich J.E."/>
            <person name="Spatafora J.W."/>
            <person name="Visel A."/>
            <person name="Grigoriev I.V."/>
        </authorList>
    </citation>
    <scope>NUCLEOTIDE SEQUENCE [LARGE SCALE GENOMIC DNA]</scope>
    <source>
        <strain evidence="8 9">62-1032</strain>
    </source>
</reference>
<keyword evidence="8" id="KW-0689">Ribosomal protein</keyword>
<evidence type="ECO:0000313" key="8">
    <source>
        <dbReference type="EMBL" id="ORY73116.1"/>
    </source>
</evidence>
<dbReference type="AlphaFoldDB" id="A0A1Y2EPJ1"/>
<evidence type="ECO:0000259" key="7">
    <source>
        <dbReference type="Pfam" id="PF01138"/>
    </source>
</evidence>
<dbReference type="Pfam" id="PF01138">
    <property type="entry name" value="RNase_PH"/>
    <property type="match status" value="1"/>
</dbReference>
<keyword evidence="5" id="KW-0271">Exosome</keyword>
<protein>
    <recommendedName>
        <fullName evidence="6">Ribosomal RNA-processing protein 42</fullName>
    </recommendedName>
</protein>
<evidence type="ECO:0000256" key="6">
    <source>
        <dbReference type="ARBA" id="ARBA00042523"/>
    </source>
</evidence>
<proteinExistence type="inferred from homology"/>
<comment type="similarity">
    <text evidence="3">Belongs to the RNase PH family.</text>
</comment>
<dbReference type="GO" id="GO:0000176">
    <property type="term" value="C:nuclear exosome (RNase complex)"/>
    <property type="evidence" value="ECO:0007669"/>
    <property type="project" value="UniProtKB-ARBA"/>
</dbReference>
<evidence type="ECO:0000256" key="3">
    <source>
        <dbReference type="ARBA" id="ARBA00006678"/>
    </source>
</evidence>
<dbReference type="InterPro" id="IPR050590">
    <property type="entry name" value="Exosome_comp_Rrp42_subfam"/>
</dbReference>
<dbReference type="PANTHER" id="PTHR11097:SF8">
    <property type="entry name" value="EXOSOME COMPLEX COMPONENT RRP42"/>
    <property type="match status" value="1"/>
</dbReference>
<dbReference type="Proteomes" id="UP000193467">
    <property type="component" value="Unassembled WGS sequence"/>
</dbReference>